<sequence length="393" mass="43938">MRSSHFGGMTIRVNRTSIKQLLIKSVVGVISLFILVSILTSVGQGRGLSSQYIHSWSTALAGEQLLQVMGMENTHFSAPLPVENRQMKLAPLAFQLVTSLNPEDPRSFLGRELPGFAFFDSQIYIAGEGTDYTTLSHESSPPMDVQLAEQEAKQESLEKVIQLEKEAEEAKQQQGQSEQNTGDKKVVYLINTHDTESFLPELNSEEAFNNKVNITQTSEKLRQELERRGIGASLEERSVQEHLKSKGWNYNRSYDAARDFLLEAVEGTNDFELFFDLHRDSSSRNKTTVTINGEDYARTFFVVGGNNPNAQSNTKLAEDLNELLEERYPGLSRGVLTKEGSKTNGVFNQDLAPQSMLIEVGGVENTLEETYRSSEALADVIAEYYWSLQEGDS</sequence>
<feature type="coiled-coil region" evidence="1">
    <location>
        <begin position="147"/>
        <end position="180"/>
    </location>
</feature>
<keyword evidence="1" id="KW-0175">Coiled coil</keyword>
<dbReference type="AlphaFoldDB" id="A0A553ZZB5"/>
<protein>
    <submittedName>
        <fullName evidence="3">Stage II sporulation protein P</fullName>
    </submittedName>
</protein>
<organism evidence="3 4">
    <name type="scientific">Alkalicoccobacillus porphyridii</name>
    <dbReference type="NCBI Taxonomy" id="2597270"/>
    <lineage>
        <taxon>Bacteria</taxon>
        <taxon>Bacillati</taxon>
        <taxon>Bacillota</taxon>
        <taxon>Bacilli</taxon>
        <taxon>Bacillales</taxon>
        <taxon>Bacillaceae</taxon>
        <taxon>Alkalicoccobacillus</taxon>
    </lineage>
</organism>
<dbReference type="Proteomes" id="UP000318521">
    <property type="component" value="Unassembled WGS sequence"/>
</dbReference>
<keyword evidence="4" id="KW-1185">Reference proteome</keyword>
<keyword evidence="2" id="KW-0472">Membrane</keyword>
<evidence type="ECO:0000313" key="3">
    <source>
        <dbReference type="EMBL" id="TSB46779.1"/>
    </source>
</evidence>
<evidence type="ECO:0000256" key="1">
    <source>
        <dbReference type="SAM" id="Coils"/>
    </source>
</evidence>
<gene>
    <name evidence="3" type="ORF">FN960_10575</name>
</gene>
<dbReference type="InterPro" id="IPR010897">
    <property type="entry name" value="Spore_II_P"/>
</dbReference>
<evidence type="ECO:0000256" key="2">
    <source>
        <dbReference type="SAM" id="Phobius"/>
    </source>
</evidence>
<proteinExistence type="predicted"/>
<dbReference type="SUPFAM" id="SSF53187">
    <property type="entry name" value="Zn-dependent exopeptidases"/>
    <property type="match status" value="1"/>
</dbReference>
<accession>A0A553ZZB5</accession>
<keyword evidence="2" id="KW-1133">Transmembrane helix</keyword>
<dbReference type="EMBL" id="VLXZ01000005">
    <property type="protein sequence ID" value="TSB46779.1"/>
    <property type="molecule type" value="Genomic_DNA"/>
</dbReference>
<dbReference type="Pfam" id="PF07454">
    <property type="entry name" value="SpoIIP"/>
    <property type="match status" value="1"/>
</dbReference>
<comment type="caution">
    <text evidence="3">The sequence shown here is derived from an EMBL/GenBank/DDBJ whole genome shotgun (WGS) entry which is preliminary data.</text>
</comment>
<name>A0A553ZZB5_9BACI</name>
<keyword evidence="2" id="KW-0812">Transmembrane</keyword>
<evidence type="ECO:0000313" key="4">
    <source>
        <dbReference type="Proteomes" id="UP000318521"/>
    </source>
</evidence>
<dbReference type="OrthoDB" id="1633470at2"/>
<dbReference type="NCBIfam" id="TIGR02867">
    <property type="entry name" value="spore_II_P"/>
    <property type="match status" value="1"/>
</dbReference>
<feature type="transmembrane region" description="Helical" evidence="2">
    <location>
        <begin position="21"/>
        <end position="42"/>
    </location>
</feature>
<dbReference type="RefSeq" id="WP_143848672.1">
    <property type="nucleotide sequence ID" value="NZ_VLXZ01000005.1"/>
</dbReference>
<reference evidence="3 4" key="1">
    <citation type="submission" date="2019-07" db="EMBL/GenBank/DDBJ databases">
        <authorList>
            <person name="Park Y.J."/>
            <person name="Jeong S.E."/>
            <person name="Jung H.S."/>
        </authorList>
    </citation>
    <scope>NUCLEOTIDE SEQUENCE [LARGE SCALE GENOMIC DNA]</scope>
    <source>
        <strain evidence="4">P16(2019)</strain>
    </source>
</reference>